<dbReference type="InterPro" id="IPR000742">
    <property type="entry name" value="EGF"/>
</dbReference>
<keyword evidence="1" id="KW-1015">Disulfide bond</keyword>
<dbReference type="EMBL" id="CAJNOO010003991">
    <property type="protein sequence ID" value="CAF1363530.1"/>
    <property type="molecule type" value="Genomic_DNA"/>
</dbReference>
<dbReference type="PROSITE" id="PS00022">
    <property type="entry name" value="EGF_1"/>
    <property type="match status" value="2"/>
</dbReference>
<dbReference type="GO" id="GO:0005634">
    <property type="term" value="C:nucleus"/>
    <property type="evidence" value="ECO:0007669"/>
    <property type="project" value="TreeGrafter"/>
</dbReference>
<dbReference type="GO" id="GO:0016504">
    <property type="term" value="F:peptidase activator activity"/>
    <property type="evidence" value="ECO:0007669"/>
    <property type="project" value="InterPro"/>
</dbReference>
<dbReference type="GO" id="GO:0010499">
    <property type="term" value="P:proteasomal ubiquitin-independent protein catabolic process"/>
    <property type="evidence" value="ECO:0007669"/>
    <property type="project" value="TreeGrafter"/>
</dbReference>
<dbReference type="PANTHER" id="PTHR32170:SF3">
    <property type="entry name" value="PROTEASOME ACTIVATOR COMPLEX SUBUNIT 4"/>
    <property type="match status" value="1"/>
</dbReference>
<evidence type="ECO:0000256" key="1">
    <source>
        <dbReference type="PROSITE-ProRule" id="PRU00076"/>
    </source>
</evidence>
<keyword evidence="1" id="KW-0245">EGF-like domain</keyword>
<comment type="caution">
    <text evidence="3">The sequence shown here is derived from an EMBL/GenBank/DDBJ whole genome shotgun (WGS) entry which is preliminary data.</text>
</comment>
<protein>
    <recommendedName>
        <fullName evidence="2">EGF-like domain-containing protein</fullName>
    </recommendedName>
</protein>
<accession>A0A815IGU2</accession>
<evidence type="ECO:0000313" key="4">
    <source>
        <dbReference type="Proteomes" id="UP000663882"/>
    </source>
</evidence>
<feature type="disulfide bond" evidence="1">
    <location>
        <begin position="181"/>
        <end position="191"/>
    </location>
</feature>
<comment type="caution">
    <text evidence="1">Lacks conserved residue(s) required for the propagation of feature annotation.</text>
</comment>
<dbReference type="GO" id="GO:0070628">
    <property type="term" value="F:proteasome binding"/>
    <property type="evidence" value="ECO:0007669"/>
    <property type="project" value="InterPro"/>
</dbReference>
<feature type="non-terminal residue" evidence="3">
    <location>
        <position position="564"/>
    </location>
</feature>
<feature type="disulfide bond" evidence="1">
    <location>
        <begin position="205"/>
        <end position="214"/>
    </location>
</feature>
<sequence>MEQMILADFTTHLTNPDKSDISKIDIKLAWYCHYGLLTLFKGVNQTKTCLCPPNYFGSQCQWQSQRISLTLQFRTQTIISSTVIYQLIIMLIDEQGNIAPNYEQITYMPAHDCNAKFNIYLLYPHRPKYSSTNYSIRIDLFDKLTLDYWTSWYLSIPFQFLPVNRISTQLIIPEVQENKLCTLSCGEHGQCMRYTNMNNSVFCRCDQRYSGTFCNITYQCQCSNDSFCLAPSICAWGQHVEYDKINVIFHIPNEDEVDFACEFVETFMYLELRILKENRTKISNDERLRSLTILHHIAVGCLRMVPRIESEEIKNLVPTIAPYDSNVQAQYSLYAKEPKFKENLRMRLLIDIGDLIDYLIAYHSDDASSINVALKLYSLSSILNVIKYLYKNKLCSTQQHLRFIVVRRIVIQIEQVIFKLFELSIHRCSEVRRQAQIYLFTMFSHFSFSYQVILDRIIELFNKSDEVDHDEIKGCLYILLGNESFFLPTKHSWEILEKLWPSIACTKHVRKLSTQNLINCIMEKIYKRFNNVAIIENTNDISKQAAIDLWRKLEKYEFELYNRV</sequence>
<evidence type="ECO:0000259" key="2">
    <source>
        <dbReference type="PROSITE" id="PS50026"/>
    </source>
</evidence>
<dbReference type="OrthoDB" id="10055116at2759"/>
<dbReference type="Proteomes" id="UP000663882">
    <property type="component" value="Unassembled WGS sequence"/>
</dbReference>
<reference evidence="3" key="1">
    <citation type="submission" date="2021-02" db="EMBL/GenBank/DDBJ databases">
        <authorList>
            <person name="Nowell W R."/>
        </authorList>
    </citation>
    <scope>NUCLEOTIDE SEQUENCE</scope>
</reference>
<dbReference type="InterPro" id="IPR035309">
    <property type="entry name" value="PSME4"/>
</dbReference>
<dbReference type="GO" id="GO:0005829">
    <property type="term" value="C:cytosol"/>
    <property type="evidence" value="ECO:0007669"/>
    <property type="project" value="TreeGrafter"/>
</dbReference>
<dbReference type="AlphaFoldDB" id="A0A815IGU2"/>
<evidence type="ECO:0000313" key="3">
    <source>
        <dbReference type="EMBL" id="CAF1363530.1"/>
    </source>
</evidence>
<organism evidence="3 4">
    <name type="scientific">Rotaria sordida</name>
    <dbReference type="NCBI Taxonomy" id="392033"/>
    <lineage>
        <taxon>Eukaryota</taxon>
        <taxon>Metazoa</taxon>
        <taxon>Spiralia</taxon>
        <taxon>Gnathifera</taxon>
        <taxon>Rotifera</taxon>
        <taxon>Eurotatoria</taxon>
        <taxon>Bdelloidea</taxon>
        <taxon>Philodinida</taxon>
        <taxon>Philodinidae</taxon>
        <taxon>Rotaria</taxon>
    </lineage>
</organism>
<dbReference type="PROSITE" id="PS50026">
    <property type="entry name" value="EGF_3"/>
    <property type="match status" value="1"/>
</dbReference>
<gene>
    <name evidence="3" type="ORF">RFH988_LOCUS32953</name>
</gene>
<proteinExistence type="predicted"/>
<feature type="domain" description="EGF-like" evidence="2">
    <location>
        <begin position="177"/>
        <end position="215"/>
    </location>
</feature>
<dbReference type="PANTHER" id="PTHR32170">
    <property type="entry name" value="PROTEASOME ACTIVATOR COMPLEX SUBUNIT 4"/>
    <property type="match status" value="1"/>
</dbReference>
<name>A0A815IGU2_9BILA</name>